<sequence length="213" mass="24424">MKEILYDTYQQKPVVRNAKSRPHLVYRECESGLELKVVVRDEDVEKVLDALKGNLPDEVLNALGIEATGEDLEELCSELMSLGYSCILESFEENGEYCERLEVDLIPQQDYVLVEVSGKKVKTKPYEDVIGFVELEVRRGAVVSLRAAVEEKAVKEVVQSRDPMRKILELYGLDVDLKNFDVISLLSLIESKYDYYSIDIERDGDDYRVYIIL</sequence>
<evidence type="ECO:0000313" key="1">
    <source>
        <dbReference type="EMBL" id="ALU12512.1"/>
    </source>
</evidence>
<proteinExistence type="predicted"/>
<reference evidence="1 2" key="1">
    <citation type="submission" date="2013-11" db="EMBL/GenBank/DDBJ databases">
        <title>Comparative genomics of Ignicoccus.</title>
        <authorList>
            <person name="Podar M."/>
        </authorList>
    </citation>
    <scope>NUCLEOTIDE SEQUENCE [LARGE SCALE GENOMIC DNA]</scope>
    <source>
        <strain evidence="1 2">DSM 13165</strain>
    </source>
</reference>
<dbReference type="EMBL" id="CP006867">
    <property type="protein sequence ID" value="ALU12512.1"/>
    <property type="molecule type" value="Genomic_DNA"/>
</dbReference>
<name>A0A0U3FSN9_9CREN</name>
<accession>A0A0U3FSN9</accession>
<dbReference type="STRING" id="940295.EYM_04700"/>
<keyword evidence="2" id="KW-1185">Reference proteome</keyword>
<organism evidence="1 2">
    <name type="scientific">Ignicoccus islandicus DSM 13165</name>
    <dbReference type="NCBI Taxonomy" id="940295"/>
    <lineage>
        <taxon>Archaea</taxon>
        <taxon>Thermoproteota</taxon>
        <taxon>Thermoprotei</taxon>
        <taxon>Desulfurococcales</taxon>
        <taxon>Desulfurococcaceae</taxon>
        <taxon>Ignicoccus</taxon>
    </lineage>
</organism>
<gene>
    <name evidence="1" type="ORF">EYM_04700</name>
</gene>
<dbReference type="AlphaFoldDB" id="A0A0U3FSN9"/>
<dbReference type="KEGG" id="iis:EYM_04700"/>
<dbReference type="Proteomes" id="UP000060778">
    <property type="component" value="Chromosome"/>
</dbReference>
<dbReference type="GeneID" id="30680329"/>
<protein>
    <submittedName>
        <fullName evidence="1">Uncharacterized protein</fullName>
    </submittedName>
</protein>
<dbReference type="RefSeq" id="WP_075049880.1">
    <property type="nucleotide sequence ID" value="NZ_CP006867.1"/>
</dbReference>
<evidence type="ECO:0000313" key="2">
    <source>
        <dbReference type="Proteomes" id="UP000060778"/>
    </source>
</evidence>